<sequence>MGGQAEVRPHPAQLTQVDLQQVIQRTAVVARPVEAGRHLGQAAEARRGRAADRALQRRETGSRPPQVVRQRSHNASGHSPSSLSDLNASGRTEGAGAQREQDTSMHAISPPPCGAQAMAGLMRPKRSVRPRNYTLV</sequence>
<accession>A0ABP3QW48</accession>
<dbReference type="Proteomes" id="UP001501588">
    <property type="component" value="Unassembled WGS sequence"/>
</dbReference>
<organism evidence="2 3">
    <name type="scientific">Craurococcus roseus</name>
    <dbReference type="NCBI Taxonomy" id="77585"/>
    <lineage>
        <taxon>Bacteria</taxon>
        <taxon>Pseudomonadati</taxon>
        <taxon>Pseudomonadota</taxon>
        <taxon>Alphaproteobacteria</taxon>
        <taxon>Acetobacterales</taxon>
        <taxon>Acetobacteraceae</taxon>
        <taxon>Craurococcus</taxon>
    </lineage>
</organism>
<evidence type="ECO:0000313" key="2">
    <source>
        <dbReference type="EMBL" id="GAA0598684.1"/>
    </source>
</evidence>
<feature type="region of interest" description="Disordered" evidence="1">
    <location>
        <begin position="30"/>
        <end position="136"/>
    </location>
</feature>
<reference evidence="3" key="1">
    <citation type="journal article" date="2019" name="Int. J. Syst. Evol. Microbiol.">
        <title>The Global Catalogue of Microorganisms (GCM) 10K type strain sequencing project: providing services to taxonomists for standard genome sequencing and annotation.</title>
        <authorList>
            <consortium name="The Broad Institute Genomics Platform"/>
            <consortium name="The Broad Institute Genome Sequencing Center for Infectious Disease"/>
            <person name="Wu L."/>
            <person name="Ma J."/>
        </authorList>
    </citation>
    <scope>NUCLEOTIDE SEQUENCE [LARGE SCALE GENOMIC DNA]</scope>
    <source>
        <strain evidence="3">JCM 9933</strain>
    </source>
</reference>
<name>A0ABP3QW48_9PROT</name>
<gene>
    <name evidence="2" type="ORF">GCM10009416_41050</name>
</gene>
<proteinExistence type="predicted"/>
<dbReference type="EMBL" id="BAAAFZ010000068">
    <property type="protein sequence ID" value="GAA0598684.1"/>
    <property type="molecule type" value="Genomic_DNA"/>
</dbReference>
<comment type="caution">
    <text evidence="2">The sequence shown here is derived from an EMBL/GenBank/DDBJ whole genome shotgun (WGS) entry which is preliminary data.</text>
</comment>
<keyword evidence="3" id="KW-1185">Reference proteome</keyword>
<feature type="compositionally biased region" description="Polar residues" evidence="1">
    <location>
        <begin position="73"/>
        <end position="90"/>
    </location>
</feature>
<evidence type="ECO:0000256" key="1">
    <source>
        <dbReference type="SAM" id="MobiDB-lite"/>
    </source>
</evidence>
<evidence type="ECO:0000313" key="3">
    <source>
        <dbReference type="Proteomes" id="UP001501588"/>
    </source>
</evidence>
<protein>
    <submittedName>
        <fullName evidence="2">Uncharacterized protein</fullName>
    </submittedName>
</protein>
<feature type="compositionally biased region" description="Basic and acidic residues" evidence="1">
    <location>
        <begin position="44"/>
        <end position="61"/>
    </location>
</feature>